<gene>
    <name evidence="3" type="ORF">KFK09_017452</name>
</gene>
<proteinExistence type="predicted"/>
<sequence length="98" mass="10895">MTMVLDALTSPHRKSQSPFSLSSSPSKKHRDELGSWSTLLDRHRYLLTMLALLAFLCTIYLYFAVTFGATDSCSGLSGAQKALCMAKLMPKKGKLKFF</sequence>
<dbReference type="PANTHER" id="PTHR34774">
    <property type="entry name" value="EPHRIN-A3 PROTEIN"/>
    <property type="match status" value="1"/>
</dbReference>
<feature type="region of interest" description="Disordered" evidence="1">
    <location>
        <begin position="1"/>
        <end position="31"/>
    </location>
</feature>
<evidence type="ECO:0000256" key="1">
    <source>
        <dbReference type="SAM" id="MobiDB-lite"/>
    </source>
</evidence>
<keyword evidence="4" id="KW-1185">Reference proteome</keyword>
<dbReference type="Proteomes" id="UP000829196">
    <property type="component" value="Unassembled WGS sequence"/>
</dbReference>
<dbReference type="AlphaFoldDB" id="A0A8T3B1D3"/>
<accession>A0A8T3B1D3</accession>
<comment type="caution">
    <text evidence="3">The sequence shown here is derived from an EMBL/GenBank/DDBJ whole genome shotgun (WGS) entry which is preliminary data.</text>
</comment>
<feature type="compositionally biased region" description="Low complexity" evidence="1">
    <location>
        <begin position="16"/>
        <end position="25"/>
    </location>
</feature>
<keyword evidence="2" id="KW-1133">Transmembrane helix</keyword>
<keyword evidence="2" id="KW-0812">Transmembrane</keyword>
<evidence type="ECO:0000313" key="3">
    <source>
        <dbReference type="EMBL" id="KAI0502499.1"/>
    </source>
</evidence>
<dbReference type="OrthoDB" id="2019292at2759"/>
<evidence type="ECO:0000256" key="2">
    <source>
        <dbReference type="SAM" id="Phobius"/>
    </source>
</evidence>
<feature type="transmembrane region" description="Helical" evidence="2">
    <location>
        <begin position="45"/>
        <end position="65"/>
    </location>
</feature>
<name>A0A8T3B1D3_DENNO</name>
<evidence type="ECO:0000313" key="4">
    <source>
        <dbReference type="Proteomes" id="UP000829196"/>
    </source>
</evidence>
<protein>
    <submittedName>
        <fullName evidence="3">Uncharacterized protein</fullName>
    </submittedName>
</protein>
<dbReference type="PANTHER" id="PTHR34774:SF1">
    <property type="entry name" value="EPHRIN-A3 PROTEIN"/>
    <property type="match status" value="1"/>
</dbReference>
<reference evidence="3" key="1">
    <citation type="journal article" date="2022" name="Front. Genet.">
        <title>Chromosome-Scale Assembly of the Dendrobium nobile Genome Provides Insights Into the Molecular Mechanism of the Biosynthesis of the Medicinal Active Ingredient of Dendrobium.</title>
        <authorList>
            <person name="Xu Q."/>
            <person name="Niu S.-C."/>
            <person name="Li K.-L."/>
            <person name="Zheng P.-J."/>
            <person name="Zhang X.-J."/>
            <person name="Jia Y."/>
            <person name="Liu Y."/>
            <person name="Niu Y.-X."/>
            <person name="Yu L.-H."/>
            <person name="Chen D.-F."/>
            <person name="Zhang G.-Q."/>
        </authorList>
    </citation>
    <scope>NUCLEOTIDE SEQUENCE</scope>
    <source>
        <tissue evidence="3">Leaf</tissue>
    </source>
</reference>
<keyword evidence="2" id="KW-0472">Membrane</keyword>
<organism evidence="3 4">
    <name type="scientific">Dendrobium nobile</name>
    <name type="common">Orchid</name>
    <dbReference type="NCBI Taxonomy" id="94219"/>
    <lineage>
        <taxon>Eukaryota</taxon>
        <taxon>Viridiplantae</taxon>
        <taxon>Streptophyta</taxon>
        <taxon>Embryophyta</taxon>
        <taxon>Tracheophyta</taxon>
        <taxon>Spermatophyta</taxon>
        <taxon>Magnoliopsida</taxon>
        <taxon>Liliopsida</taxon>
        <taxon>Asparagales</taxon>
        <taxon>Orchidaceae</taxon>
        <taxon>Epidendroideae</taxon>
        <taxon>Malaxideae</taxon>
        <taxon>Dendrobiinae</taxon>
        <taxon>Dendrobium</taxon>
    </lineage>
</organism>
<dbReference type="EMBL" id="JAGYWB010000012">
    <property type="protein sequence ID" value="KAI0502499.1"/>
    <property type="molecule type" value="Genomic_DNA"/>
</dbReference>